<evidence type="ECO:0000259" key="2">
    <source>
        <dbReference type="Pfam" id="PF13828"/>
    </source>
</evidence>
<keyword evidence="1" id="KW-0812">Transmembrane</keyword>
<accession>A0A934KK98</accession>
<dbReference type="AlphaFoldDB" id="A0A934KK98"/>
<name>A0A934KK98_9BACT</name>
<organism evidence="3 4">
    <name type="scientific">Candidatus Dormiibacter inghamiae</name>
    <dbReference type="NCBI Taxonomy" id="3127013"/>
    <lineage>
        <taxon>Bacteria</taxon>
        <taxon>Bacillati</taxon>
        <taxon>Candidatus Dormiibacterota</taxon>
        <taxon>Candidatus Dormibacteria</taxon>
        <taxon>Candidatus Dormibacterales</taxon>
        <taxon>Candidatus Dormibacteraceae</taxon>
        <taxon>Candidatus Dormiibacter</taxon>
    </lineage>
</organism>
<sequence length="94" mass="9427">MGVPAGSRPTNTLAIVSLATGAASFVILPLVGAIVAVVTGHMARRDIRRTGEAGNGLAVAGLILGYVHLALFVLAIAVVILIFAGLLAGVFGQH</sequence>
<feature type="transmembrane region" description="Helical" evidence="1">
    <location>
        <begin position="12"/>
        <end position="38"/>
    </location>
</feature>
<dbReference type="InterPro" id="IPR025241">
    <property type="entry name" value="DUF4190"/>
</dbReference>
<proteinExistence type="predicted"/>
<keyword evidence="1" id="KW-1133">Transmembrane helix</keyword>
<reference evidence="3 4" key="1">
    <citation type="submission" date="2020-10" db="EMBL/GenBank/DDBJ databases">
        <title>Ca. Dormibacterota MAGs.</title>
        <authorList>
            <person name="Montgomery K."/>
        </authorList>
    </citation>
    <scope>NUCLEOTIDE SEQUENCE [LARGE SCALE GENOMIC DNA]</scope>
    <source>
        <strain evidence="3">SC8811_S16_3</strain>
    </source>
</reference>
<comment type="caution">
    <text evidence="3">The sequence shown here is derived from an EMBL/GenBank/DDBJ whole genome shotgun (WGS) entry which is preliminary data.</text>
</comment>
<evidence type="ECO:0000313" key="4">
    <source>
        <dbReference type="Proteomes" id="UP000620075"/>
    </source>
</evidence>
<evidence type="ECO:0000313" key="3">
    <source>
        <dbReference type="EMBL" id="MBJ7604343.1"/>
    </source>
</evidence>
<protein>
    <submittedName>
        <fullName evidence="3">DUF4190 domain-containing protein</fullName>
    </submittedName>
</protein>
<dbReference type="Proteomes" id="UP000620075">
    <property type="component" value="Unassembled WGS sequence"/>
</dbReference>
<gene>
    <name evidence="3" type="ORF">JF888_14340</name>
</gene>
<evidence type="ECO:0000256" key="1">
    <source>
        <dbReference type="SAM" id="Phobius"/>
    </source>
</evidence>
<dbReference type="Pfam" id="PF13828">
    <property type="entry name" value="DUF4190"/>
    <property type="match status" value="1"/>
</dbReference>
<dbReference type="EMBL" id="JAEKNQ010000057">
    <property type="protein sequence ID" value="MBJ7604343.1"/>
    <property type="molecule type" value="Genomic_DNA"/>
</dbReference>
<feature type="domain" description="DUF4190" evidence="2">
    <location>
        <begin position="13"/>
        <end position="75"/>
    </location>
</feature>
<feature type="transmembrane region" description="Helical" evidence="1">
    <location>
        <begin position="59"/>
        <end position="91"/>
    </location>
</feature>
<keyword evidence="1" id="KW-0472">Membrane</keyword>
<dbReference type="RefSeq" id="WP_338181818.1">
    <property type="nucleotide sequence ID" value="NZ_JAEKNQ010000057.1"/>
</dbReference>